<comment type="caution">
    <text evidence="3">The sequence shown here is derived from an EMBL/GenBank/DDBJ whole genome shotgun (WGS) entry which is preliminary data.</text>
</comment>
<dbReference type="Pfam" id="PF00816">
    <property type="entry name" value="Histone_HNS"/>
    <property type="match status" value="1"/>
</dbReference>
<accession>A0A375G128</accession>
<evidence type="ECO:0000313" key="5">
    <source>
        <dbReference type="Proteomes" id="UP000256862"/>
    </source>
</evidence>
<dbReference type="SUPFAM" id="SSF81273">
    <property type="entry name" value="H-NS histone-like proteins"/>
    <property type="match status" value="1"/>
</dbReference>
<reference evidence="5" key="1">
    <citation type="submission" date="2018-01" db="EMBL/GenBank/DDBJ databases">
        <authorList>
            <person name="Gaut B.S."/>
            <person name="Morton B.R."/>
            <person name="Clegg M.T."/>
            <person name="Duvall M.R."/>
        </authorList>
    </citation>
    <scope>NUCLEOTIDE SEQUENCE [LARGE SCALE GENOMIC DNA]</scope>
</reference>
<protein>
    <recommendedName>
        <fullName evidence="2">DNA-binding protein H-NS-like C-terminal domain-containing protein</fullName>
    </recommendedName>
</protein>
<feature type="region of interest" description="Disordered" evidence="1">
    <location>
        <begin position="21"/>
        <end position="40"/>
    </location>
</feature>
<evidence type="ECO:0000313" key="4">
    <source>
        <dbReference type="EMBL" id="SPC12457.1"/>
    </source>
</evidence>
<evidence type="ECO:0000256" key="1">
    <source>
        <dbReference type="SAM" id="MobiDB-lite"/>
    </source>
</evidence>
<dbReference type="GO" id="GO:0003677">
    <property type="term" value="F:DNA binding"/>
    <property type="evidence" value="ECO:0007669"/>
    <property type="project" value="InterPro"/>
</dbReference>
<gene>
    <name evidence="4" type="ORF">CO2235_150112</name>
    <name evidence="3" type="ORF">CO2235_U600006</name>
</gene>
<dbReference type="EMBL" id="OGUS01000066">
    <property type="protein sequence ID" value="SPC06561.1"/>
    <property type="molecule type" value="Genomic_DNA"/>
</dbReference>
<evidence type="ECO:0000313" key="3">
    <source>
        <dbReference type="EMBL" id="SPC06561.1"/>
    </source>
</evidence>
<proteinExistence type="predicted"/>
<organism evidence="3 5">
    <name type="scientific">Cupriavidus oxalaticus</name>
    <dbReference type="NCBI Taxonomy" id="96344"/>
    <lineage>
        <taxon>Bacteria</taxon>
        <taxon>Pseudomonadati</taxon>
        <taxon>Pseudomonadota</taxon>
        <taxon>Betaproteobacteria</taxon>
        <taxon>Burkholderiales</taxon>
        <taxon>Burkholderiaceae</taxon>
        <taxon>Cupriavidus</taxon>
    </lineage>
</organism>
<dbReference type="InterPro" id="IPR027444">
    <property type="entry name" value="H-NS_C_dom"/>
</dbReference>
<feature type="domain" description="DNA-binding protein H-NS-like C-terminal" evidence="2">
    <location>
        <begin position="3"/>
        <end position="31"/>
    </location>
</feature>
<dbReference type="AlphaFoldDB" id="A0A375G128"/>
<dbReference type="InterPro" id="IPR037150">
    <property type="entry name" value="H-NS_C_dom_sf"/>
</dbReference>
<evidence type="ECO:0000259" key="2">
    <source>
        <dbReference type="Pfam" id="PF00816"/>
    </source>
</evidence>
<dbReference type="EMBL" id="OGUS01000115">
    <property type="protein sequence ID" value="SPC12457.1"/>
    <property type="molecule type" value="Genomic_DNA"/>
</dbReference>
<name>A0A375G128_9BURK</name>
<sequence length="40" mass="4353">MAAAGQRWDGQGEMPDWLQRAVDAGQSKEFFPGQLDSTIG</sequence>
<dbReference type="Gene3D" id="4.10.430.10">
    <property type="entry name" value="Histone-like protein H-NS, C-terminal domain"/>
    <property type="match status" value="1"/>
</dbReference>
<dbReference type="Proteomes" id="UP000256862">
    <property type="component" value="Chromosome CO2235"/>
</dbReference>
<reference evidence="3 5" key="2">
    <citation type="submission" date="2018-01" db="EMBL/GenBank/DDBJ databases">
        <authorList>
            <person name="Clerissi C."/>
        </authorList>
    </citation>
    <scope>NUCLEOTIDE SEQUENCE</scope>
    <source>
        <strain evidence="3">Cupriavidus oxalaticus LMG 2235</strain>
    </source>
</reference>